<dbReference type="InterPro" id="IPR057661">
    <property type="entry name" value="RsdA/BaiN/AoA(So)_Rossmann"/>
</dbReference>
<keyword evidence="2" id="KW-0285">Flavoprotein</keyword>
<dbReference type="InterPro" id="IPR055178">
    <property type="entry name" value="RsdA/BaiN/AoA(So)-like_dom"/>
</dbReference>
<dbReference type="Pfam" id="PF22780">
    <property type="entry name" value="HI0933_like_1st"/>
    <property type="match status" value="1"/>
</dbReference>
<reference evidence="6" key="1">
    <citation type="submission" date="2021-02" db="EMBL/GenBank/DDBJ databases">
        <title>Abyssanaerobacter marinus gen.nov., sp., nov, anaerobic bacterium isolated from the Onnuri vent field of Indian Ocean and suggestion of Mogibacteriaceae fam. nov., and proposal of reclassification of ambiguous this family's genus member.</title>
        <authorList>
            <person name="Kim Y.J."/>
            <person name="Yang J.-A."/>
        </authorList>
    </citation>
    <scope>NUCLEOTIDE SEQUENCE</scope>
    <source>
        <strain evidence="6">DSM 2634</strain>
    </source>
</reference>
<dbReference type="Gene3D" id="3.50.50.60">
    <property type="entry name" value="FAD/NAD(P)-binding domain"/>
    <property type="match status" value="1"/>
</dbReference>
<dbReference type="PRINTS" id="PR00411">
    <property type="entry name" value="PNDRDTASEI"/>
</dbReference>
<comment type="caution">
    <text evidence="6">The sequence shown here is derived from an EMBL/GenBank/DDBJ whole genome shotgun (WGS) entry which is preliminary data.</text>
</comment>
<evidence type="ECO:0000259" key="5">
    <source>
        <dbReference type="Pfam" id="PF22780"/>
    </source>
</evidence>
<dbReference type="SUPFAM" id="SSF160996">
    <property type="entry name" value="HI0933 insert domain-like"/>
    <property type="match status" value="1"/>
</dbReference>
<feature type="domain" description="RsdA/BaiN/AoA(So)-like Rossmann fold-like" evidence="4">
    <location>
        <begin position="29"/>
        <end position="82"/>
    </location>
</feature>
<dbReference type="InterPro" id="IPR036188">
    <property type="entry name" value="FAD/NAD-bd_sf"/>
</dbReference>
<dbReference type="Gene3D" id="1.10.8.260">
    <property type="entry name" value="HI0933 insert domain-like"/>
    <property type="match status" value="1"/>
</dbReference>
<name>A0A939IHW5_CLOAM</name>
<evidence type="ECO:0000313" key="7">
    <source>
        <dbReference type="Proteomes" id="UP000664545"/>
    </source>
</evidence>
<feature type="domain" description="RsdA/BaiN/AoA(So)-like insert" evidence="5">
    <location>
        <begin position="213"/>
        <end position="383"/>
    </location>
</feature>
<dbReference type="PRINTS" id="PR00368">
    <property type="entry name" value="FADPNR"/>
</dbReference>
<dbReference type="EMBL" id="JAFJZZ010000001">
    <property type="protein sequence ID" value="MBN7771958.1"/>
    <property type="molecule type" value="Genomic_DNA"/>
</dbReference>
<proteinExistence type="predicted"/>
<gene>
    <name evidence="6" type="ORF">JYB65_01095</name>
</gene>
<evidence type="ECO:0000313" key="6">
    <source>
        <dbReference type="EMBL" id="MBN7771958.1"/>
    </source>
</evidence>
<dbReference type="Gene3D" id="2.40.30.10">
    <property type="entry name" value="Translation factors"/>
    <property type="match status" value="1"/>
</dbReference>
<dbReference type="RefSeq" id="WP_206580737.1">
    <property type="nucleotide sequence ID" value="NZ_JAFJZZ010000001.1"/>
</dbReference>
<evidence type="ECO:0000256" key="2">
    <source>
        <dbReference type="ARBA" id="ARBA00022630"/>
    </source>
</evidence>
<evidence type="ECO:0000256" key="3">
    <source>
        <dbReference type="ARBA" id="ARBA00022827"/>
    </source>
</evidence>
<accession>A0A939IHW5</accession>
<feature type="domain" description="RsdA/BaiN/AoA(So)-like Rossmann fold-like" evidence="4">
    <location>
        <begin position="91"/>
        <end position="439"/>
    </location>
</feature>
<organism evidence="6 7">
    <name type="scientific">Clostridium aminobutyricum</name>
    <dbReference type="NCBI Taxonomy" id="33953"/>
    <lineage>
        <taxon>Bacteria</taxon>
        <taxon>Bacillati</taxon>
        <taxon>Bacillota</taxon>
        <taxon>Clostridia</taxon>
        <taxon>Eubacteriales</taxon>
        <taxon>Clostridiaceae</taxon>
        <taxon>Clostridium</taxon>
    </lineage>
</organism>
<dbReference type="InterPro" id="IPR023166">
    <property type="entry name" value="BaiN-like_dom_sf"/>
</dbReference>
<comment type="cofactor">
    <cofactor evidence="1">
        <name>FAD</name>
        <dbReference type="ChEBI" id="CHEBI:57692"/>
    </cofactor>
</comment>
<dbReference type="NCBIfam" id="TIGR00275">
    <property type="entry name" value="aminoacetone oxidase family FAD-binding enzyme"/>
    <property type="match status" value="1"/>
</dbReference>
<sequence length="453" mass="49616">MESTRPKRNKDKRQNDYNAPLSQIRASYDICIIGGGVSGMTAAIVAAETHPKASVCILEKKETLGKKLLATGNGRCNITNNQCEDFELTEQFLYQHGIWIKHEAEGRMYPKSEQAASVLELLESQLKLLGIEVIVGANVISAVKAPKHLHFAGAKELETEFILTVEQSEKQRTTTCKKLLIASGGKAAPQFGTTGDGYGFARNLGHEVVKIAPALMPICCEGIKKDLKGVRAKGKVTLLKNGQHVVEELGEVQFTEDGLSGICIFNVSRYLKLEEQELTGMNGSLEQAFRQYEIELDFASETEHEELEKLLLDRKKIMAGLPAMGILLSLVPAALAETILSKAGVQNQEELTIEYLSESQIKKLTEELKKSRYTVIGGKGWKFAQCTSGGVSLQEIHLESMESKLVQGLFFAGEVVDYDGPCGGYNLQHAWMTGIKAGRGMAQEIHKNGGLDV</sequence>
<protein>
    <submittedName>
        <fullName evidence="6">Aminoacetone oxidase family FAD-binding enzyme</fullName>
    </submittedName>
</protein>
<dbReference type="SUPFAM" id="SSF51905">
    <property type="entry name" value="FAD/NAD(P)-binding domain"/>
    <property type="match status" value="1"/>
</dbReference>
<dbReference type="PANTHER" id="PTHR42887:SF2">
    <property type="entry name" value="OS12G0638800 PROTEIN"/>
    <property type="match status" value="1"/>
</dbReference>
<dbReference type="PANTHER" id="PTHR42887">
    <property type="entry name" value="OS12G0638800 PROTEIN"/>
    <property type="match status" value="1"/>
</dbReference>
<evidence type="ECO:0000259" key="4">
    <source>
        <dbReference type="Pfam" id="PF03486"/>
    </source>
</evidence>
<dbReference type="Proteomes" id="UP000664545">
    <property type="component" value="Unassembled WGS sequence"/>
</dbReference>
<dbReference type="Pfam" id="PF03486">
    <property type="entry name" value="HI0933_like"/>
    <property type="match status" value="2"/>
</dbReference>
<evidence type="ECO:0000256" key="1">
    <source>
        <dbReference type="ARBA" id="ARBA00001974"/>
    </source>
</evidence>
<dbReference type="AlphaFoldDB" id="A0A939IHW5"/>
<dbReference type="InterPro" id="IPR004792">
    <property type="entry name" value="BaiN-like"/>
</dbReference>
<keyword evidence="3" id="KW-0274">FAD</keyword>
<keyword evidence="7" id="KW-1185">Reference proteome</keyword>